<evidence type="ECO:0000256" key="8">
    <source>
        <dbReference type="ARBA" id="ARBA00022840"/>
    </source>
</evidence>
<evidence type="ECO:0000256" key="7">
    <source>
        <dbReference type="ARBA" id="ARBA00022777"/>
    </source>
</evidence>
<dbReference type="NCBIfam" id="NF004531">
    <property type="entry name" value="PRK05878.1"/>
    <property type="match status" value="1"/>
</dbReference>
<protein>
    <recommendedName>
        <fullName evidence="3">pyruvate, phosphate dikinase</fullName>
        <ecNumber evidence="3">2.7.9.1</ecNumber>
    </recommendedName>
</protein>
<keyword evidence="8" id="KW-0067">ATP-binding</keyword>
<dbReference type="GO" id="GO:0005524">
    <property type="term" value="F:ATP binding"/>
    <property type="evidence" value="ECO:0007669"/>
    <property type="project" value="UniProtKB-KW"/>
</dbReference>
<dbReference type="Gene3D" id="3.20.20.60">
    <property type="entry name" value="Phosphoenolpyruvate-binding domains"/>
    <property type="match status" value="1"/>
</dbReference>
<feature type="non-terminal residue" evidence="13">
    <location>
        <position position="1"/>
    </location>
</feature>
<dbReference type="PROSITE" id="PS00742">
    <property type="entry name" value="PEP_ENZYMES_2"/>
    <property type="match status" value="1"/>
</dbReference>
<dbReference type="InterPro" id="IPR015813">
    <property type="entry name" value="Pyrv/PenolPyrv_kinase-like_dom"/>
</dbReference>
<dbReference type="Pfam" id="PF00391">
    <property type="entry name" value="PEP-utilizers"/>
    <property type="match status" value="1"/>
</dbReference>
<reference evidence="13" key="1">
    <citation type="journal article" date="2015" name="Nature">
        <title>Complex archaea that bridge the gap between prokaryotes and eukaryotes.</title>
        <authorList>
            <person name="Spang A."/>
            <person name="Saw J.H."/>
            <person name="Jorgensen S.L."/>
            <person name="Zaremba-Niedzwiedzka K."/>
            <person name="Martijn J."/>
            <person name="Lind A.E."/>
            <person name="van Eijk R."/>
            <person name="Schleper C."/>
            <person name="Guy L."/>
            <person name="Ettema T.J."/>
        </authorList>
    </citation>
    <scope>NUCLEOTIDE SEQUENCE</scope>
</reference>
<dbReference type="InterPro" id="IPR040442">
    <property type="entry name" value="Pyrv_kinase-like_dom_sf"/>
</dbReference>
<dbReference type="PIRSF" id="PIRSF000853">
    <property type="entry name" value="PPDK"/>
    <property type="match status" value="1"/>
</dbReference>
<comment type="similarity">
    <text evidence="2">Belongs to the PEP-utilizing enzyme family.</text>
</comment>
<evidence type="ECO:0000256" key="9">
    <source>
        <dbReference type="ARBA" id="ARBA00022842"/>
    </source>
</evidence>
<name>A0A0F9P857_9ZZZZ</name>
<evidence type="ECO:0000256" key="4">
    <source>
        <dbReference type="ARBA" id="ARBA00022679"/>
    </source>
</evidence>
<dbReference type="GO" id="GO:0016301">
    <property type="term" value="F:kinase activity"/>
    <property type="evidence" value="ECO:0007669"/>
    <property type="project" value="UniProtKB-KW"/>
</dbReference>
<comment type="cofactor">
    <cofactor evidence="1">
        <name>Mg(2+)</name>
        <dbReference type="ChEBI" id="CHEBI:18420"/>
    </cofactor>
</comment>
<evidence type="ECO:0000259" key="10">
    <source>
        <dbReference type="Pfam" id="PF00391"/>
    </source>
</evidence>
<dbReference type="AlphaFoldDB" id="A0A0F9P857"/>
<dbReference type="GO" id="GO:0046872">
    <property type="term" value="F:metal ion binding"/>
    <property type="evidence" value="ECO:0007669"/>
    <property type="project" value="UniProtKB-KW"/>
</dbReference>
<keyword evidence="5" id="KW-0479">Metal-binding</keyword>
<dbReference type="Gene3D" id="1.10.189.10">
    <property type="entry name" value="Pyruvate Phosphate Dikinase, domain 2"/>
    <property type="match status" value="1"/>
</dbReference>
<organism evidence="13">
    <name type="scientific">marine sediment metagenome</name>
    <dbReference type="NCBI Taxonomy" id="412755"/>
    <lineage>
        <taxon>unclassified sequences</taxon>
        <taxon>metagenomes</taxon>
        <taxon>ecological metagenomes</taxon>
    </lineage>
</organism>
<dbReference type="Gene3D" id="1.20.80.30">
    <property type="match status" value="1"/>
</dbReference>
<evidence type="ECO:0000313" key="13">
    <source>
        <dbReference type="EMBL" id="KKM89617.1"/>
    </source>
</evidence>
<dbReference type="PANTHER" id="PTHR22931:SF9">
    <property type="entry name" value="PYRUVATE, PHOSPHATE DIKINASE 1, CHLOROPLASTIC"/>
    <property type="match status" value="1"/>
</dbReference>
<feature type="domain" description="Pyruvate phosphate dikinase AMP/ATP-binding" evidence="11">
    <location>
        <begin position="66"/>
        <end position="294"/>
    </location>
</feature>
<dbReference type="EC" id="2.7.9.1" evidence="3"/>
<evidence type="ECO:0000259" key="11">
    <source>
        <dbReference type="Pfam" id="PF01326"/>
    </source>
</evidence>
<evidence type="ECO:0000256" key="6">
    <source>
        <dbReference type="ARBA" id="ARBA00022741"/>
    </source>
</evidence>
<dbReference type="InterPro" id="IPR010121">
    <property type="entry name" value="Pyruvate_phosphate_dikinase"/>
</dbReference>
<dbReference type="SUPFAM" id="SSF51621">
    <property type="entry name" value="Phosphoenolpyruvate/pyruvate domain"/>
    <property type="match status" value="1"/>
</dbReference>
<dbReference type="NCBIfam" id="TIGR01828">
    <property type="entry name" value="pyru_phos_dikin"/>
    <property type="match status" value="1"/>
</dbReference>
<feature type="domain" description="PEP-utilising enzyme mobile" evidence="10">
    <location>
        <begin position="423"/>
        <end position="504"/>
    </location>
</feature>
<dbReference type="Pfam" id="PF01326">
    <property type="entry name" value="PPDK_N"/>
    <property type="match status" value="3"/>
</dbReference>
<comment type="caution">
    <text evidence="13">The sequence shown here is derived from an EMBL/GenBank/DDBJ whole genome shotgun (WGS) entry which is preliminary data.</text>
</comment>
<proteinExistence type="inferred from homology"/>
<dbReference type="InterPro" id="IPR018274">
    <property type="entry name" value="PEP_util_AS"/>
</dbReference>
<dbReference type="InterPro" id="IPR002192">
    <property type="entry name" value="PPDK_AMP/ATP-bd"/>
</dbReference>
<feature type="domain" description="PEP-utilising enzyme C-terminal" evidence="12">
    <location>
        <begin position="524"/>
        <end position="888"/>
    </location>
</feature>
<dbReference type="Pfam" id="PF02896">
    <property type="entry name" value="PEP-utilizers_C"/>
    <property type="match status" value="1"/>
</dbReference>
<dbReference type="SUPFAM" id="SSF52009">
    <property type="entry name" value="Phosphohistidine domain"/>
    <property type="match status" value="1"/>
</dbReference>
<dbReference type="InterPro" id="IPR036637">
    <property type="entry name" value="Phosphohistidine_dom_sf"/>
</dbReference>
<dbReference type="GO" id="GO:0050242">
    <property type="term" value="F:pyruvate, phosphate dikinase activity"/>
    <property type="evidence" value="ECO:0007669"/>
    <property type="project" value="UniProtKB-EC"/>
</dbReference>
<keyword evidence="4" id="KW-0808">Transferase</keyword>
<evidence type="ECO:0000256" key="5">
    <source>
        <dbReference type="ARBA" id="ARBA00022723"/>
    </source>
</evidence>
<gene>
    <name evidence="13" type="ORF">LCGC14_1246910</name>
</gene>
<sequence length="895" mass="100160">LNENKKFIYDFNEGNKDLKSLLGGKGANLAEMTNLGLNIPPGFTITTEACLDYFQQPQEVMEKLRPGIMLHLKKLEEETGKKFGDVQDPLLVSVRSGSVISMPGMMDTVLNLGLNDRSILGLAELTENPRFANDSYRRFIQMFGDVVMDIDAETFERILTKYKRRKGRDAQDTDLEIIDLQKVIAEYKALYEKKIGNLFPQDPYDQLFLSVEAVFKSWNNRRAITYRRINNIPNYGTAVNIQAMVFGNKGWNSATGVAFTRDPSTGENEKFGEYLTNAQGEDVVAGIRTPKKLELLSEEFHDVYSELLETMDQLEKHYRDMQDIEFTIEDKKLYILQTRNGKRTPSAAVKIAVDMVKEGLISKEEAIVRLDPNKISKLLFKSIDENSIIHVLAHGISASPGAVSGIAIFDPDTAEELANQGKSEIILVRTQTKPDDIHGLYASSGILTQFGGATSHAAVVARGMGKPAVVGAADIAIDAENKEFRVGDIIIREGDYITIDGTNGRIIEGKVPLIEPEIKDEFLELLEISDEIRTMGVRANADTPEDARKALEFGAEGIGLCRTEHMFMAQERLPVVQKMIMARTIEERQEALNKILPMQKGDFYEIFKIMEGKPVTIRLLDPPLHEFLPELSEMLLERQELKMTNSLSKALLDLSPLNDEITKKNKVIMLVRSLSEENPMMGLRGCRLGIVWPEINEMQVKAIFQAACELKQQGINVIPEVMIPLVGMLSELQYVKAQLMQVALETIKEYNVDLNYKFGTMIEVPRAALTADKIAIEAEFFSFGTNDLTQMTYGFSRDDAEGKFIPVYLNKEILENNPFEILDQEGVGKLMEMAIRLGKKTRPNLKTGICGEHGGEPSSVKFSHSIGLDYVSCSPFRIPVAKIAAAQAAIEQKKD</sequence>
<keyword evidence="9" id="KW-0460">Magnesium</keyword>
<evidence type="ECO:0000259" key="12">
    <source>
        <dbReference type="Pfam" id="PF02896"/>
    </source>
</evidence>
<dbReference type="EMBL" id="LAZR01006792">
    <property type="protein sequence ID" value="KKM89617.1"/>
    <property type="molecule type" value="Genomic_DNA"/>
</dbReference>
<feature type="domain" description="Pyruvate phosphate dikinase AMP/ATP-binding" evidence="11">
    <location>
        <begin position="305"/>
        <end position="358"/>
    </location>
</feature>
<evidence type="ECO:0000256" key="1">
    <source>
        <dbReference type="ARBA" id="ARBA00001946"/>
    </source>
</evidence>
<dbReference type="InterPro" id="IPR000121">
    <property type="entry name" value="PEP_util_C"/>
</dbReference>
<dbReference type="Gene3D" id="3.30.470.20">
    <property type="entry name" value="ATP-grasp fold, B domain"/>
    <property type="match status" value="1"/>
</dbReference>
<evidence type="ECO:0000256" key="2">
    <source>
        <dbReference type="ARBA" id="ARBA00007837"/>
    </source>
</evidence>
<dbReference type="PROSITE" id="PS00370">
    <property type="entry name" value="PEP_ENZYMES_PHOS_SITE"/>
    <property type="match status" value="1"/>
</dbReference>
<accession>A0A0F9P857</accession>
<dbReference type="SUPFAM" id="SSF56059">
    <property type="entry name" value="Glutathione synthetase ATP-binding domain-like"/>
    <property type="match status" value="1"/>
</dbReference>
<dbReference type="InterPro" id="IPR008279">
    <property type="entry name" value="PEP-util_enz_mobile_dom"/>
</dbReference>
<dbReference type="InterPro" id="IPR013815">
    <property type="entry name" value="ATP_grasp_subdomain_1"/>
</dbReference>
<evidence type="ECO:0000256" key="3">
    <source>
        <dbReference type="ARBA" id="ARBA00011994"/>
    </source>
</evidence>
<keyword evidence="6" id="KW-0547">Nucleotide-binding</keyword>
<feature type="domain" description="Pyruvate phosphate dikinase AMP/ATP-binding" evidence="11">
    <location>
        <begin position="20"/>
        <end position="57"/>
    </location>
</feature>
<dbReference type="Gene3D" id="3.30.1490.20">
    <property type="entry name" value="ATP-grasp fold, A domain"/>
    <property type="match status" value="1"/>
</dbReference>
<keyword evidence="7" id="KW-0418">Kinase</keyword>
<dbReference type="Gene3D" id="3.50.30.10">
    <property type="entry name" value="Phosphohistidine domain"/>
    <property type="match status" value="1"/>
</dbReference>
<dbReference type="InterPro" id="IPR023151">
    <property type="entry name" value="PEP_util_CS"/>
</dbReference>
<dbReference type="PANTHER" id="PTHR22931">
    <property type="entry name" value="PHOSPHOENOLPYRUVATE DIKINASE-RELATED"/>
    <property type="match status" value="1"/>
</dbReference>